<organism evidence="1 2">
    <name type="scientific">Entomospira nematocerorum</name>
    <dbReference type="NCBI Taxonomy" id="2719987"/>
    <lineage>
        <taxon>Bacteria</taxon>
        <taxon>Pseudomonadati</taxon>
        <taxon>Spirochaetota</taxon>
        <taxon>Spirochaetia</taxon>
        <taxon>Spirochaetales</taxon>
        <taxon>Spirochaetaceae</taxon>
        <taxon>Entomospira</taxon>
    </lineage>
</organism>
<comment type="caution">
    <text evidence="1">The sequence shown here is derived from an EMBL/GenBank/DDBJ whole genome shotgun (WGS) entry which is preliminary data.</text>
</comment>
<accession>A0A968GBF9</accession>
<dbReference type="InterPro" id="IPR035196">
    <property type="entry name" value="DUF5312"/>
</dbReference>
<keyword evidence="2" id="KW-1185">Reference proteome</keyword>
<dbReference type="Proteomes" id="UP000752013">
    <property type="component" value="Unassembled WGS sequence"/>
</dbReference>
<proteinExistence type="predicted"/>
<dbReference type="EMBL" id="JAATLK010000001">
    <property type="protein sequence ID" value="NIZ46775.1"/>
    <property type="molecule type" value="Genomic_DNA"/>
</dbReference>
<protein>
    <submittedName>
        <fullName evidence="1">Uncharacterized protein</fullName>
    </submittedName>
</protein>
<sequence length="585" mass="67260">MNTPVFDRLVSLLSVDERREMLEKISMSSPSLEKKHFVRSSFSENGRNSIVQEYKNLPFWQKIWYQILAYIDKRTKEEMLHQKLLDGLRESLVKDYGSYINFERSRFLSDFCDSFLQLSNAIEVFKKPLDDILGEHRKEYYAFLVGVVDSNTQRKLLDVSNPEFLTNKNQENESLNSSKLRTMMEEDISSCIKEISLESREKLYAYARQIAHLERISNFNYEKIIANYSTDNTCTIRLISKSLKKLNSILSSFKDIPDTTLLQSIFLFSYSVKDLPASSYHSELKKDLTQAVGALQVVNNFSEIPLTEMLAIISDNYFYEPVLLSGGEDWLALYRKFWKGRSSRLYQEFLVNKKAHSIDQAICAYYKLDAYPSIDGYSSLEWSDSVFVPIHEGSMGLIYFFFATLYQEECSEMVQKIHAEGNFFRKENARELADAVSSITLLNSEIAEFERAMSPSGGYFYLRLQEFAVGEKTVGLAGLHALIEKQVALILNRSTEVLFILSSVFGGVIERTIGGRYDTVSNFDSLGLSRKRLEQMKEMLTVTYQFLVDKKDLEERVCNLALESREEVEITIAEAIIQGEESGTS</sequence>
<evidence type="ECO:0000313" key="1">
    <source>
        <dbReference type="EMBL" id="NIZ46775.1"/>
    </source>
</evidence>
<dbReference type="AlphaFoldDB" id="A0A968GBF9"/>
<dbReference type="RefSeq" id="WP_167703224.1">
    <property type="nucleotide sequence ID" value="NZ_CP118168.1"/>
</dbReference>
<gene>
    <name evidence="1" type="ORF">HCT46_02410</name>
</gene>
<name>A0A968GBF9_9SPIO</name>
<dbReference type="Pfam" id="PF17239">
    <property type="entry name" value="DUF5312"/>
    <property type="match status" value="1"/>
</dbReference>
<evidence type="ECO:0000313" key="2">
    <source>
        <dbReference type="Proteomes" id="UP000752013"/>
    </source>
</evidence>
<reference evidence="1" key="1">
    <citation type="submission" date="2020-03" db="EMBL/GenBank/DDBJ databases">
        <title>Spirochaetal bacteria isolated from arthropods constitute a novel genus Entomospira genus novum within the order Spirochaetales.</title>
        <authorList>
            <person name="Grana-Miraglia L."/>
            <person name="Sikutova S."/>
            <person name="Fingerle V."/>
            <person name="Sing A."/>
            <person name="Castillo-Ramirez S."/>
            <person name="Margos G."/>
            <person name="Rudolf I."/>
        </authorList>
    </citation>
    <scope>NUCLEOTIDE SEQUENCE</scope>
    <source>
        <strain evidence="1">BR208</strain>
    </source>
</reference>